<feature type="compositionally biased region" description="Gly residues" evidence="1">
    <location>
        <begin position="204"/>
        <end position="214"/>
    </location>
</feature>
<reference evidence="3 4" key="1">
    <citation type="submission" date="2020-08" db="EMBL/GenBank/DDBJ databases">
        <title>Genomic Encyclopedia of Type Strains, Phase IV (KMG-IV): sequencing the most valuable type-strain genomes for metagenomic binning, comparative biology and taxonomic classification.</title>
        <authorList>
            <person name="Goeker M."/>
        </authorList>
    </citation>
    <scope>NUCLEOTIDE SEQUENCE [LARGE SCALE GENOMIC DNA]</scope>
    <source>
        <strain evidence="3 4">DSM 11590</strain>
    </source>
</reference>
<dbReference type="EMBL" id="JACIIX010000002">
    <property type="protein sequence ID" value="MBB6209286.1"/>
    <property type="molecule type" value="Genomic_DNA"/>
</dbReference>
<gene>
    <name evidence="3" type="ORF">FHS48_000688</name>
</gene>
<keyword evidence="4" id="KW-1185">Reference proteome</keyword>
<accession>A0A7W9ZD78</accession>
<evidence type="ECO:0000313" key="4">
    <source>
        <dbReference type="Proteomes" id="UP000544872"/>
    </source>
</evidence>
<evidence type="ECO:0000313" key="3">
    <source>
        <dbReference type="EMBL" id="MBB6209286.1"/>
    </source>
</evidence>
<dbReference type="AlphaFoldDB" id="A0A7W9ZD78"/>
<name>A0A7W9ZD78_NOVIT</name>
<dbReference type="Proteomes" id="UP000544872">
    <property type="component" value="Unassembled WGS sequence"/>
</dbReference>
<keyword evidence="2" id="KW-0472">Membrane</keyword>
<evidence type="ECO:0000256" key="2">
    <source>
        <dbReference type="SAM" id="Phobius"/>
    </source>
</evidence>
<protein>
    <recommendedName>
        <fullName evidence="5">Motility protein B-like N-terminal domain-containing protein</fullName>
    </recommendedName>
</protein>
<keyword evidence="2" id="KW-1133">Transmembrane helix</keyword>
<evidence type="ECO:0000256" key="1">
    <source>
        <dbReference type="SAM" id="MobiDB-lite"/>
    </source>
</evidence>
<evidence type="ECO:0008006" key="5">
    <source>
        <dbReference type="Google" id="ProtNLM"/>
    </source>
</evidence>
<sequence>MSSAPATPDRSRGRTIITLYLSVFIILLAFFIVLYALSQNEPTQTQTVMGSVSRHFQDPAKAVPAPTTRNGSPLRMPETGLVGDPESARLSLPGMRTPTRPADRSLSQSPYQKQLADAISVAVPTATLIMLADDVLEARMRADALFFSENARIRPGREELVDRLVALLASPPPGLVYEMEFRVGTDYDSTKSLLGDMVGNVSSPGGGEEAGVDGGSDPRQISRSRMALALSRAGTFARLTIGRGASPQTVAVGVDPGLPDEIRLVFRLRASGR</sequence>
<dbReference type="RefSeq" id="WP_184261456.1">
    <property type="nucleotide sequence ID" value="NZ_JACIIX010000002.1"/>
</dbReference>
<feature type="transmembrane region" description="Helical" evidence="2">
    <location>
        <begin position="17"/>
        <end position="37"/>
    </location>
</feature>
<feature type="region of interest" description="Disordered" evidence="1">
    <location>
        <begin position="59"/>
        <end position="108"/>
    </location>
</feature>
<organism evidence="3 4">
    <name type="scientific">Novispirillum itersonii</name>
    <name type="common">Aquaspirillum itersonii</name>
    <dbReference type="NCBI Taxonomy" id="189"/>
    <lineage>
        <taxon>Bacteria</taxon>
        <taxon>Pseudomonadati</taxon>
        <taxon>Pseudomonadota</taxon>
        <taxon>Alphaproteobacteria</taxon>
        <taxon>Rhodospirillales</taxon>
        <taxon>Novispirillaceae</taxon>
        <taxon>Novispirillum</taxon>
    </lineage>
</organism>
<keyword evidence="2" id="KW-0812">Transmembrane</keyword>
<feature type="region of interest" description="Disordered" evidence="1">
    <location>
        <begin position="200"/>
        <end position="219"/>
    </location>
</feature>
<comment type="caution">
    <text evidence="3">The sequence shown here is derived from an EMBL/GenBank/DDBJ whole genome shotgun (WGS) entry which is preliminary data.</text>
</comment>
<proteinExistence type="predicted"/>